<keyword evidence="14" id="KW-1185">Reference proteome</keyword>
<dbReference type="InterPro" id="IPR005828">
    <property type="entry name" value="MFS_sugar_transport-like"/>
</dbReference>
<feature type="region of interest" description="Disordered" evidence="10">
    <location>
        <begin position="59"/>
        <end position="133"/>
    </location>
</feature>
<dbReference type="InterPro" id="IPR001138">
    <property type="entry name" value="Zn2Cys6_DnaBD"/>
</dbReference>
<dbReference type="PROSITE" id="PS50048">
    <property type="entry name" value="ZN2_CY6_FUNGAL_2"/>
    <property type="match status" value="1"/>
</dbReference>
<dbReference type="GO" id="GO:0005634">
    <property type="term" value="C:nucleus"/>
    <property type="evidence" value="ECO:0007669"/>
    <property type="project" value="UniProtKB-SubCell"/>
</dbReference>
<dbReference type="Proteomes" id="UP001217417">
    <property type="component" value="Unassembled WGS sequence"/>
</dbReference>
<keyword evidence="9" id="KW-0539">Nucleus</keyword>
<dbReference type="GO" id="GO:0008270">
    <property type="term" value="F:zinc ion binding"/>
    <property type="evidence" value="ECO:0007669"/>
    <property type="project" value="InterPro"/>
</dbReference>
<evidence type="ECO:0000259" key="12">
    <source>
        <dbReference type="PROSITE" id="PS50048"/>
    </source>
</evidence>
<dbReference type="InterPro" id="IPR036259">
    <property type="entry name" value="MFS_trans_sf"/>
</dbReference>
<comment type="caution">
    <text evidence="13">The sequence shown here is derived from an EMBL/GenBank/DDBJ whole genome shotgun (WGS) entry which is preliminary data.</text>
</comment>
<evidence type="ECO:0000256" key="6">
    <source>
        <dbReference type="ARBA" id="ARBA00023125"/>
    </source>
</evidence>
<dbReference type="GO" id="GO:0022857">
    <property type="term" value="F:transmembrane transporter activity"/>
    <property type="evidence" value="ECO:0007669"/>
    <property type="project" value="InterPro"/>
</dbReference>
<dbReference type="CDD" id="cd00067">
    <property type="entry name" value="GAL4"/>
    <property type="match status" value="1"/>
</dbReference>
<evidence type="ECO:0000256" key="5">
    <source>
        <dbReference type="ARBA" id="ARBA00023015"/>
    </source>
</evidence>
<evidence type="ECO:0000313" key="13">
    <source>
        <dbReference type="EMBL" id="KAJ8097665.1"/>
    </source>
</evidence>
<evidence type="ECO:0000313" key="14">
    <source>
        <dbReference type="Proteomes" id="UP001217417"/>
    </source>
</evidence>
<dbReference type="CDD" id="cd12148">
    <property type="entry name" value="fungal_TF_MHR"/>
    <property type="match status" value="1"/>
</dbReference>
<evidence type="ECO:0000256" key="1">
    <source>
        <dbReference type="ARBA" id="ARBA00004123"/>
    </source>
</evidence>
<protein>
    <recommendedName>
        <fullName evidence="12">Zn(2)-C6 fungal-type domain-containing protein</fullName>
    </recommendedName>
</protein>
<sequence length="548" mass="61070">MTDSVRGQRRVYGVACTVCRRGKVRCVSSSFEGNRCDRCARLQKDCIFMSHRRGLWRRERNASRSDNQGGRPRINQSSPETLLATENSSNPSRSSSAPSVSNGASGRPLEGKHTAWPSPGNNTSSDASFPPQSFIMHSEDTRGLFLYTVLDPNRVIIGNGESTDAAPVIQDNTEATTKADPIDLNLISHPSAQFLFEGFYKHFNCLVGLLDPELHTFSYTRQRSSLLFSSILTISSRIFRPESHLLLREHSESLLGKVLLACDSAIENIWSIVCMYYWKEVGDSRGYTLVGFALRMAVSTKWNKTRRRCAFDRGEASKSAESEVQVRQRRDKDRLWLALGNIDRTSSYFTDRPLFLAPIAGESASRGWLTIAKRAYHLGDGKAVGGFELTKIAQPVYDIMMKSRGRQASGSADAGNLTFKAAVNELKFSLRTRSKSVALCTMSNWLWNFGIGYATPYMVDSGPGNANLGPKVFFIWGTFCLFAVVFVYLFVYETKDLSLEDVDELYEKVCKASHSAGFVPSHTLTEEAKNLEGVVDAEKLRSVEVEHV</sequence>
<keyword evidence="4 11" id="KW-1133">Transmembrane helix</keyword>
<dbReference type="SUPFAM" id="SSF103473">
    <property type="entry name" value="MFS general substrate transporter"/>
    <property type="match status" value="1"/>
</dbReference>
<dbReference type="PROSITE" id="PS00463">
    <property type="entry name" value="ZN2_CY6_FUNGAL_1"/>
    <property type="match status" value="1"/>
</dbReference>
<dbReference type="InterPro" id="IPR051089">
    <property type="entry name" value="prtT"/>
</dbReference>
<evidence type="ECO:0000256" key="11">
    <source>
        <dbReference type="SAM" id="Phobius"/>
    </source>
</evidence>
<dbReference type="PANTHER" id="PTHR31845">
    <property type="entry name" value="FINGER DOMAIN PROTEIN, PUTATIVE-RELATED"/>
    <property type="match status" value="1"/>
</dbReference>
<keyword evidence="3 11" id="KW-0812">Transmembrane</keyword>
<feature type="transmembrane region" description="Helical" evidence="11">
    <location>
        <begin position="436"/>
        <end position="453"/>
    </location>
</feature>
<dbReference type="GO" id="GO:0000981">
    <property type="term" value="F:DNA-binding transcription factor activity, RNA polymerase II-specific"/>
    <property type="evidence" value="ECO:0007669"/>
    <property type="project" value="InterPro"/>
</dbReference>
<dbReference type="Pfam" id="PF00083">
    <property type="entry name" value="Sugar_tr"/>
    <property type="match status" value="1"/>
</dbReference>
<feature type="transmembrane region" description="Helical" evidence="11">
    <location>
        <begin position="473"/>
        <end position="491"/>
    </location>
</feature>
<dbReference type="EMBL" id="JARPMG010000010">
    <property type="protein sequence ID" value="KAJ8097665.1"/>
    <property type="molecule type" value="Genomic_DNA"/>
</dbReference>
<dbReference type="PANTHER" id="PTHR31845:SF19">
    <property type="entry name" value="TRANSCRIPTION FACTOR DOMAIN-CONTAINING PROTEIN"/>
    <property type="match status" value="1"/>
</dbReference>
<dbReference type="SUPFAM" id="SSF57701">
    <property type="entry name" value="Zn2/Cys6 DNA-binding domain"/>
    <property type="match status" value="1"/>
</dbReference>
<reference evidence="13" key="1">
    <citation type="submission" date="2023-03" db="EMBL/GenBank/DDBJ databases">
        <title>Near-Complete genome sequence of Lipomyces tetrasporous NRRL Y-64009, an oleaginous yeast capable of growing on lignocellulosic hydrolysates.</title>
        <authorList>
            <consortium name="Lawrence Berkeley National Laboratory"/>
            <person name="Jagtap S.S."/>
            <person name="Liu J.-J."/>
            <person name="Walukiewicz H.E."/>
            <person name="Pangilinan J."/>
            <person name="Lipzen A."/>
            <person name="Ahrendt S."/>
            <person name="Koriabine M."/>
            <person name="Cobaugh K."/>
            <person name="Salamov A."/>
            <person name="Yoshinaga Y."/>
            <person name="Ng V."/>
            <person name="Daum C."/>
            <person name="Grigoriev I.V."/>
            <person name="Slininger P.J."/>
            <person name="Dien B.S."/>
            <person name="Jin Y.-S."/>
            <person name="Rao C.V."/>
        </authorList>
    </citation>
    <scope>NUCLEOTIDE SEQUENCE</scope>
    <source>
        <strain evidence="13">NRRL Y-64009</strain>
    </source>
</reference>
<dbReference type="RefSeq" id="XP_056041115.1">
    <property type="nucleotide sequence ID" value="XM_056189442.1"/>
</dbReference>
<dbReference type="Gene3D" id="1.20.1250.20">
    <property type="entry name" value="MFS general substrate transporter like domains"/>
    <property type="match status" value="1"/>
</dbReference>
<evidence type="ECO:0000256" key="8">
    <source>
        <dbReference type="ARBA" id="ARBA00023163"/>
    </source>
</evidence>
<keyword evidence="6" id="KW-0238">DNA-binding</keyword>
<dbReference type="GeneID" id="80884608"/>
<proteinExistence type="predicted"/>
<evidence type="ECO:0000256" key="9">
    <source>
        <dbReference type="ARBA" id="ARBA00023242"/>
    </source>
</evidence>
<evidence type="ECO:0000256" key="2">
    <source>
        <dbReference type="ARBA" id="ARBA00004370"/>
    </source>
</evidence>
<feature type="compositionally biased region" description="Polar residues" evidence="10">
    <location>
        <begin position="64"/>
        <end position="87"/>
    </location>
</feature>
<evidence type="ECO:0000256" key="7">
    <source>
        <dbReference type="ARBA" id="ARBA00023136"/>
    </source>
</evidence>
<keyword evidence="7 11" id="KW-0472">Membrane</keyword>
<dbReference type="GO" id="GO:0000976">
    <property type="term" value="F:transcription cis-regulatory region binding"/>
    <property type="evidence" value="ECO:0007669"/>
    <property type="project" value="TreeGrafter"/>
</dbReference>
<evidence type="ECO:0000256" key="10">
    <source>
        <dbReference type="SAM" id="MobiDB-lite"/>
    </source>
</evidence>
<keyword evidence="8" id="KW-0804">Transcription</keyword>
<evidence type="ECO:0000256" key="4">
    <source>
        <dbReference type="ARBA" id="ARBA00022989"/>
    </source>
</evidence>
<dbReference type="SMART" id="SM00066">
    <property type="entry name" value="GAL4"/>
    <property type="match status" value="1"/>
</dbReference>
<dbReference type="Gene3D" id="4.10.240.10">
    <property type="entry name" value="Zn(2)-C6 fungal-type DNA-binding domain"/>
    <property type="match status" value="1"/>
</dbReference>
<dbReference type="InterPro" id="IPR036864">
    <property type="entry name" value="Zn2-C6_fun-type_DNA-bd_sf"/>
</dbReference>
<name>A0AAD7QMD2_9ASCO</name>
<accession>A0AAD7QMD2</accession>
<dbReference type="GO" id="GO:0016020">
    <property type="term" value="C:membrane"/>
    <property type="evidence" value="ECO:0007669"/>
    <property type="project" value="UniProtKB-SubCell"/>
</dbReference>
<feature type="domain" description="Zn(2)-C6 fungal-type" evidence="12">
    <location>
        <begin position="15"/>
        <end position="48"/>
    </location>
</feature>
<gene>
    <name evidence="13" type="ORF">POJ06DRAFT_270467</name>
</gene>
<keyword evidence="5" id="KW-0805">Transcription regulation</keyword>
<feature type="compositionally biased region" description="Low complexity" evidence="10">
    <location>
        <begin position="88"/>
        <end position="106"/>
    </location>
</feature>
<evidence type="ECO:0000256" key="3">
    <source>
        <dbReference type="ARBA" id="ARBA00022692"/>
    </source>
</evidence>
<dbReference type="AlphaFoldDB" id="A0AAD7QMD2"/>
<organism evidence="13 14">
    <name type="scientific">Lipomyces tetrasporus</name>
    <dbReference type="NCBI Taxonomy" id="54092"/>
    <lineage>
        <taxon>Eukaryota</taxon>
        <taxon>Fungi</taxon>
        <taxon>Dikarya</taxon>
        <taxon>Ascomycota</taxon>
        <taxon>Saccharomycotina</taxon>
        <taxon>Lipomycetes</taxon>
        <taxon>Lipomycetales</taxon>
        <taxon>Lipomycetaceae</taxon>
        <taxon>Lipomyces</taxon>
    </lineage>
</organism>
<comment type="subcellular location">
    <subcellularLocation>
        <location evidence="2">Membrane</location>
    </subcellularLocation>
    <subcellularLocation>
        <location evidence="1">Nucleus</location>
    </subcellularLocation>
</comment>
<feature type="compositionally biased region" description="Polar residues" evidence="10">
    <location>
        <begin position="119"/>
        <end position="131"/>
    </location>
</feature>